<dbReference type="SUPFAM" id="SSF52540">
    <property type="entry name" value="P-loop containing nucleoside triphosphate hydrolases"/>
    <property type="match status" value="1"/>
</dbReference>
<keyword evidence="6" id="KW-0378">Hydrolase</keyword>
<dbReference type="InterPro" id="IPR000967">
    <property type="entry name" value="Znf_NFX1"/>
</dbReference>
<dbReference type="GO" id="GO:0031380">
    <property type="term" value="C:nuclear RNA-directed RNA polymerase complex"/>
    <property type="evidence" value="ECO:0007669"/>
    <property type="project" value="TreeGrafter"/>
</dbReference>
<feature type="compositionally biased region" description="Basic residues" evidence="9">
    <location>
        <begin position="9"/>
        <end position="18"/>
    </location>
</feature>
<dbReference type="STRING" id="602072.A0A1R3RA96"/>
<keyword evidence="3" id="KW-0479">Metal-binding</keyword>
<gene>
    <name evidence="11" type="ORF">ASPCADRAFT_155128</name>
</gene>
<keyword evidence="2" id="KW-0963">Cytoplasm</keyword>
<keyword evidence="6" id="KW-0067">ATP-binding</keyword>
<keyword evidence="12" id="KW-1185">Reference proteome</keyword>
<keyword evidence="4" id="KW-0677">Repeat</keyword>
<evidence type="ECO:0000313" key="12">
    <source>
        <dbReference type="Proteomes" id="UP000188318"/>
    </source>
</evidence>
<dbReference type="InterPro" id="IPR041677">
    <property type="entry name" value="DNA2/NAM7_AAA_11"/>
</dbReference>
<dbReference type="PROSITE" id="PS51981">
    <property type="entry name" value="ZF_RZ"/>
    <property type="match status" value="1"/>
</dbReference>
<evidence type="ECO:0000256" key="1">
    <source>
        <dbReference type="ARBA" id="ARBA00004496"/>
    </source>
</evidence>
<evidence type="ECO:0000256" key="5">
    <source>
        <dbReference type="ARBA" id="ARBA00022771"/>
    </source>
</evidence>
<organism evidence="11 12">
    <name type="scientific">Aspergillus carbonarius (strain ITEM 5010)</name>
    <dbReference type="NCBI Taxonomy" id="602072"/>
    <lineage>
        <taxon>Eukaryota</taxon>
        <taxon>Fungi</taxon>
        <taxon>Dikarya</taxon>
        <taxon>Ascomycota</taxon>
        <taxon>Pezizomycotina</taxon>
        <taxon>Eurotiomycetes</taxon>
        <taxon>Eurotiomycetidae</taxon>
        <taxon>Eurotiales</taxon>
        <taxon>Aspergillaceae</taxon>
        <taxon>Aspergillus</taxon>
        <taxon>Aspergillus subgen. Circumdati</taxon>
    </lineage>
</organism>
<feature type="region of interest" description="Disordered" evidence="9">
    <location>
        <begin position="1"/>
        <end position="73"/>
    </location>
</feature>
<keyword evidence="7" id="KW-0862">Zinc</keyword>
<dbReference type="GO" id="GO:0005737">
    <property type="term" value="C:cytoplasm"/>
    <property type="evidence" value="ECO:0007669"/>
    <property type="project" value="UniProtKB-SubCell"/>
</dbReference>
<evidence type="ECO:0000256" key="7">
    <source>
        <dbReference type="ARBA" id="ARBA00022833"/>
    </source>
</evidence>
<dbReference type="CDD" id="cd18808">
    <property type="entry name" value="SF1_C_Upf1"/>
    <property type="match status" value="1"/>
</dbReference>
<protein>
    <recommendedName>
        <fullName evidence="10">RZ-type domain-containing protein</fullName>
    </recommendedName>
</protein>
<dbReference type="VEuPathDB" id="FungiDB:ASPCADRAFT_155128"/>
<keyword evidence="6" id="KW-0347">Helicase</keyword>
<keyword evidence="6" id="KW-0547">Nucleotide-binding</keyword>
<reference evidence="12" key="1">
    <citation type="journal article" date="2017" name="Genome Biol.">
        <title>Comparative genomics reveals high biological diversity and specific adaptations in the industrially and medically important fungal genus Aspergillus.</title>
        <authorList>
            <person name="de Vries R.P."/>
            <person name="Riley R."/>
            <person name="Wiebenga A."/>
            <person name="Aguilar-Osorio G."/>
            <person name="Amillis S."/>
            <person name="Uchima C.A."/>
            <person name="Anderluh G."/>
            <person name="Asadollahi M."/>
            <person name="Askin M."/>
            <person name="Barry K."/>
            <person name="Battaglia E."/>
            <person name="Bayram O."/>
            <person name="Benocci T."/>
            <person name="Braus-Stromeyer S.A."/>
            <person name="Caldana C."/>
            <person name="Canovas D."/>
            <person name="Cerqueira G.C."/>
            <person name="Chen F."/>
            <person name="Chen W."/>
            <person name="Choi C."/>
            <person name="Clum A."/>
            <person name="Dos Santos R.A."/>
            <person name="Damasio A.R."/>
            <person name="Diallinas G."/>
            <person name="Emri T."/>
            <person name="Fekete E."/>
            <person name="Flipphi M."/>
            <person name="Freyberg S."/>
            <person name="Gallo A."/>
            <person name="Gournas C."/>
            <person name="Habgood R."/>
            <person name="Hainaut M."/>
            <person name="Harispe M.L."/>
            <person name="Henrissat B."/>
            <person name="Hilden K.S."/>
            <person name="Hope R."/>
            <person name="Hossain A."/>
            <person name="Karabika E."/>
            <person name="Karaffa L."/>
            <person name="Karanyi Z."/>
            <person name="Krasevec N."/>
            <person name="Kuo A."/>
            <person name="Kusch H."/>
            <person name="LaButti K."/>
            <person name="Lagendijk E.L."/>
            <person name="Lapidus A."/>
            <person name="Levasseur A."/>
            <person name="Lindquist E."/>
            <person name="Lipzen A."/>
            <person name="Logrieco A.F."/>
            <person name="MacCabe A."/>
            <person name="Maekelae M.R."/>
            <person name="Malavazi I."/>
            <person name="Melin P."/>
            <person name="Meyer V."/>
            <person name="Mielnichuk N."/>
            <person name="Miskei M."/>
            <person name="Molnar A.P."/>
            <person name="Mule G."/>
            <person name="Ngan C.Y."/>
            <person name="Orejas M."/>
            <person name="Orosz E."/>
            <person name="Ouedraogo J.P."/>
            <person name="Overkamp K.M."/>
            <person name="Park H.-S."/>
            <person name="Perrone G."/>
            <person name="Piumi F."/>
            <person name="Punt P.J."/>
            <person name="Ram A.F."/>
            <person name="Ramon A."/>
            <person name="Rauscher S."/>
            <person name="Record E."/>
            <person name="Riano-Pachon D.M."/>
            <person name="Robert V."/>
            <person name="Roehrig J."/>
            <person name="Ruller R."/>
            <person name="Salamov A."/>
            <person name="Salih N.S."/>
            <person name="Samson R.A."/>
            <person name="Sandor E."/>
            <person name="Sanguinetti M."/>
            <person name="Schuetze T."/>
            <person name="Sepcic K."/>
            <person name="Shelest E."/>
            <person name="Sherlock G."/>
            <person name="Sophianopoulou V."/>
            <person name="Squina F.M."/>
            <person name="Sun H."/>
            <person name="Susca A."/>
            <person name="Todd R.B."/>
            <person name="Tsang A."/>
            <person name="Unkles S.E."/>
            <person name="van de Wiele N."/>
            <person name="van Rossen-Uffink D."/>
            <person name="Oliveira J.V."/>
            <person name="Vesth T.C."/>
            <person name="Visser J."/>
            <person name="Yu J.-H."/>
            <person name="Zhou M."/>
            <person name="Andersen M.R."/>
            <person name="Archer D.B."/>
            <person name="Baker S.E."/>
            <person name="Benoit I."/>
            <person name="Brakhage A.A."/>
            <person name="Braus G.H."/>
            <person name="Fischer R."/>
            <person name="Frisvad J.C."/>
            <person name="Goldman G.H."/>
            <person name="Houbraken J."/>
            <person name="Oakley B."/>
            <person name="Pocsi I."/>
            <person name="Scazzocchio C."/>
            <person name="Seiboth B."/>
            <person name="vanKuyk P.A."/>
            <person name="Wortman J."/>
            <person name="Dyer P.S."/>
            <person name="Grigoriev I.V."/>
        </authorList>
    </citation>
    <scope>NUCLEOTIDE SEQUENCE [LARGE SCALE GENOMIC DNA]</scope>
    <source>
        <strain evidence="12">ITEM 5010</strain>
    </source>
</reference>
<dbReference type="OrthoDB" id="2423195at2759"/>
<dbReference type="FunFam" id="3.40.50.300:FF:001660">
    <property type="entry name" value="NF-X1 finger and helicase protein, putative"/>
    <property type="match status" value="1"/>
</dbReference>
<evidence type="ECO:0000256" key="4">
    <source>
        <dbReference type="ARBA" id="ARBA00022737"/>
    </source>
</evidence>
<dbReference type="GO" id="GO:0004386">
    <property type="term" value="F:helicase activity"/>
    <property type="evidence" value="ECO:0007669"/>
    <property type="project" value="InterPro"/>
</dbReference>
<dbReference type="Pfam" id="PF13086">
    <property type="entry name" value="AAA_11"/>
    <property type="match status" value="1"/>
</dbReference>
<dbReference type="Proteomes" id="UP000188318">
    <property type="component" value="Unassembled WGS sequence"/>
</dbReference>
<evidence type="ECO:0000313" key="11">
    <source>
        <dbReference type="EMBL" id="OOF91408.1"/>
    </source>
</evidence>
<dbReference type="InterPro" id="IPR045055">
    <property type="entry name" value="DNA2/NAM7-like"/>
</dbReference>
<dbReference type="Pfam" id="PF13087">
    <property type="entry name" value="AAA_12"/>
    <property type="match status" value="1"/>
</dbReference>
<evidence type="ECO:0000256" key="8">
    <source>
        <dbReference type="ARBA" id="ARBA00022859"/>
    </source>
</evidence>
<name>A0A1R3RA96_ASPC5</name>
<dbReference type="GO" id="GO:0002376">
    <property type="term" value="P:immune system process"/>
    <property type="evidence" value="ECO:0007669"/>
    <property type="project" value="UniProtKB-KW"/>
</dbReference>
<dbReference type="InterPro" id="IPR046439">
    <property type="entry name" value="ZF_RZ_dom"/>
</dbReference>
<evidence type="ECO:0000256" key="3">
    <source>
        <dbReference type="ARBA" id="ARBA00022723"/>
    </source>
</evidence>
<dbReference type="OMA" id="ASTAPMW"/>
<dbReference type="InterPro" id="IPR041679">
    <property type="entry name" value="DNA2/NAM7-like_C"/>
</dbReference>
<dbReference type="InterPro" id="IPR047187">
    <property type="entry name" value="SF1_C_Upf1"/>
</dbReference>
<dbReference type="GO" id="GO:0008270">
    <property type="term" value="F:zinc ion binding"/>
    <property type="evidence" value="ECO:0007669"/>
    <property type="project" value="UniProtKB-KW"/>
</dbReference>
<dbReference type="Pfam" id="PF20173">
    <property type="entry name" value="ZnF_RZ-type"/>
    <property type="match status" value="1"/>
</dbReference>
<keyword evidence="5" id="KW-0863">Zinc-finger</keyword>
<dbReference type="EMBL" id="KV907511">
    <property type="protein sequence ID" value="OOF91408.1"/>
    <property type="molecule type" value="Genomic_DNA"/>
</dbReference>
<dbReference type="GO" id="GO:0031048">
    <property type="term" value="P:regulatory ncRNA-mediated heterochromatin formation"/>
    <property type="evidence" value="ECO:0007669"/>
    <property type="project" value="TreeGrafter"/>
</dbReference>
<accession>A0A1R3RA96</accession>
<dbReference type="PANTHER" id="PTHR10887:SF445">
    <property type="entry name" value="NFX1-TYPE ZINC FINGER-CONTAINING PROTEIN 1"/>
    <property type="match status" value="1"/>
</dbReference>
<dbReference type="PANTHER" id="PTHR10887">
    <property type="entry name" value="DNA2/NAM7 HELICASE FAMILY"/>
    <property type="match status" value="1"/>
</dbReference>
<keyword evidence="8" id="KW-0391">Immunity</keyword>
<proteinExistence type="predicted"/>
<dbReference type="CDD" id="cd17936">
    <property type="entry name" value="EEXXEc_NFX1"/>
    <property type="match status" value="1"/>
</dbReference>
<dbReference type="Gene3D" id="3.40.50.300">
    <property type="entry name" value="P-loop containing nucleotide triphosphate hydrolases"/>
    <property type="match status" value="2"/>
</dbReference>
<feature type="domain" description="RZ-type" evidence="10">
    <location>
        <begin position="1605"/>
        <end position="1677"/>
    </location>
</feature>
<sequence length="1686" mass="189033">MADMDSTPKRPHRGKGAAKGRAGDGGGAQNNVTSDKKVSTRRTRGKNNRQTSDCASRPQPAQRDGNSVETFPTGYKPIPHPSLELSAAQMEEFLEIGLGMIDDSPDTRRNFIEDLATESGLHKVRQIVETDFATSYSVLRPMFNTHCALFLRLVSHNEILSSLILEKAVGTIYNVIYGPGGKRGITFFERLTEFLTQVGADGSRSEMLFLVSKALLSTITLNQEAAIQESLKGIVDKLYSCYHTPNHKQDVGDHDLQLAHVNILRIREILSMGDAISVSKDIDRATSTLNQQNVSEIIVDLPGKLSELGPRHDNDHSDISQIEVLPTMSEIFSNDDRPEFLPVRCSVDSPFPHHEKGIRRLLDTQFRLLREDTSGVLRESIRLIISTWGLIVHGSDWRLKHNFLRQHSPTPVRVYSGIEVQGLRSEYRGVEVDIEFDQLHRLKHISPAKRKQWWIDSKALRKGGPLLVLLDAEDPNYASAIFLLVSKREISYVDNDKQSTLKPDRDPQALATQLSKVTTLDEGQADALVWSLRRKIALIQGPPGTGKSYVGLQLARCLLHNKLLLNLGPILCVCYTAHALDQFLEGLLNSGISNIIRIGPRSASPHIEALSLDAKKQEPGPRIRGLPRMRDESRGKLVVLSGRIEELLRTAEDAPGDGSDGHFKRSIDQLLQVDVWTLKTSERIHLLNYWQETALEELTQQLSALLRAHSVEKQRLTSSYSLPDVQRLNESQVVGVTTTQLANNSDLLRHLHAKVLICEEAAEVLESHVLTALLPSIQHAILIGDHLQLRPRIANLKLSMGSDGPGPRYNLDESLFERLANCRLGEATPNSTELQNNPGYSFPVMQLSHQRRMHPSISNLVRETLYPKLQDHALTTSYPDIPGIERRLFWLDHRHAEDPADPAEPMQSKTNTWEIGMVTALVRYLCQQGKYGPGEIAVLTPYVGQLRILKDGRWFTRQDNTRKGCLLDVLRLSTVDNFQGEEASIVIVSLVRSNRYRNCGFLRMPNRINVLLSRAKHGMYIIGDASTASTAPMWSSVIQLLEKGANIGPKLELRCDRHPNNRFQVSCPNDFSIHAPEGGCAEKCRLRLNCGHICMVKCHSERQHKAVRCMELCTKMKDCGHACPKKCHERLPCLVDTLVEIYAGNADMGKVIPTMLTMALAKVHAGGHSQLARTPVANHAIRVPCVGLVTWPHQKRCNLPCAVPCTNLPCSLRCEKKLPCGHRCPGLCGERCPRPQYCRDCCGKDILAQNVDMIEFRTYKDIDVNEEPLVFLSCGHFYIASSLDGIMGMSDYYEIEPSTGRLIAPRMNYRVLDSGRPKGCPACRTPLRDIDRYNRIIKQSFLDESTKRFATQANAKFGNLVGEVGKYERNIEGERAKLVRDWSQEAVGAKDIDEVKRSVDAYRRSGNRLLKRIKEFSKSVAKSEQPFGRVNSIFASAASRGHVMPAVSFQFNESDIQTGFQSRGHLLSLRLNWLLFWDLDCIYSNKTIDSRIRESLGHVVRCQISSLLSKCLELASYCQGARFLHQEVESRIYHVQFSMLSLSNRQAQGSPVDGPTETSLRAKALEDLEACDQMCLRHERILSSLREDIGRARILVKGGTFYSSVTTEERRQVYQAMALQFSGTGHWYYCENNHPFTVGECGMPMEEARCPQCDAPVGGINHQLTPGIRRADDMDMEFGARLREGG</sequence>
<evidence type="ECO:0000256" key="2">
    <source>
        <dbReference type="ARBA" id="ARBA00022490"/>
    </source>
</evidence>
<evidence type="ECO:0000256" key="6">
    <source>
        <dbReference type="ARBA" id="ARBA00022806"/>
    </source>
</evidence>
<dbReference type="SMART" id="SM00438">
    <property type="entry name" value="ZnF_NFX"/>
    <property type="match status" value="2"/>
</dbReference>
<dbReference type="InterPro" id="IPR027417">
    <property type="entry name" value="P-loop_NTPase"/>
</dbReference>
<evidence type="ECO:0000256" key="9">
    <source>
        <dbReference type="SAM" id="MobiDB-lite"/>
    </source>
</evidence>
<evidence type="ECO:0000259" key="10">
    <source>
        <dbReference type="PROSITE" id="PS51981"/>
    </source>
</evidence>
<comment type="subcellular location">
    <subcellularLocation>
        <location evidence="1">Cytoplasm</location>
    </subcellularLocation>
</comment>